<feature type="compositionally biased region" description="Gly residues" evidence="1">
    <location>
        <begin position="627"/>
        <end position="643"/>
    </location>
</feature>
<feature type="region of interest" description="Disordered" evidence="1">
    <location>
        <begin position="598"/>
        <end position="644"/>
    </location>
</feature>
<dbReference type="Gene3D" id="1.10.530.10">
    <property type="match status" value="1"/>
</dbReference>
<name>A0A6V2VRI7_EMIHU</name>
<feature type="compositionally biased region" description="Pro residues" evidence="1">
    <location>
        <begin position="602"/>
        <end position="626"/>
    </location>
</feature>
<feature type="compositionally biased region" description="Pro residues" evidence="1">
    <location>
        <begin position="190"/>
        <end position="224"/>
    </location>
</feature>
<reference evidence="3" key="1">
    <citation type="submission" date="2021-01" db="EMBL/GenBank/DDBJ databases">
        <authorList>
            <person name="Corre E."/>
            <person name="Pelletier E."/>
            <person name="Niang G."/>
            <person name="Scheremetjew M."/>
            <person name="Finn R."/>
            <person name="Kale V."/>
            <person name="Holt S."/>
            <person name="Cochrane G."/>
            <person name="Meng A."/>
            <person name="Brown T."/>
            <person name="Cohen L."/>
        </authorList>
    </citation>
    <scope>NUCLEOTIDE SEQUENCE</scope>
    <source>
        <strain evidence="3">379</strain>
    </source>
</reference>
<protein>
    <recommendedName>
        <fullName evidence="4">Glycoside hydrolase family 19 catalytic domain-containing protein</fullName>
    </recommendedName>
</protein>
<dbReference type="EMBL" id="HBIR01048393">
    <property type="protein sequence ID" value="CAE0583175.1"/>
    <property type="molecule type" value="Transcribed_RNA"/>
</dbReference>
<evidence type="ECO:0000256" key="1">
    <source>
        <dbReference type="SAM" id="MobiDB-lite"/>
    </source>
</evidence>
<organism evidence="3">
    <name type="scientific">Emiliania huxleyi</name>
    <name type="common">Coccolithophore</name>
    <name type="synonym">Pontosphaera huxleyi</name>
    <dbReference type="NCBI Taxonomy" id="2903"/>
    <lineage>
        <taxon>Eukaryota</taxon>
        <taxon>Haptista</taxon>
        <taxon>Haptophyta</taxon>
        <taxon>Prymnesiophyceae</taxon>
        <taxon>Isochrysidales</taxon>
        <taxon>Noelaerhabdaceae</taxon>
        <taxon>Emiliania</taxon>
    </lineage>
</organism>
<dbReference type="PANTHER" id="PTHR21113">
    <property type="entry name" value="AGAP001705-PA"/>
    <property type="match status" value="1"/>
</dbReference>
<dbReference type="AlphaFoldDB" id="A0A6V2VRI7"/>
<sequence length="696" mass="72702">MSRGRAKMAASPTGAKTAAPTSVAAPFPDWGADGELTVTGQCNIFSWGTQCRPACAADAISCQLGLPSGQCQAGGEPAVPRRVECGRVGKCAGGEWANPTDTYMVRCCAETRLSSSWKQYANCDVWSESNGPEIGGCMRDKTLLEAEAICASAGARLCSAAELLADCARGTGCGFDSQLVWASDEQSLPDPAPGPLPGPAPDPQPMPTPVPAPDPQPTPAPAPDPNGDGSTCPPQGWERCGTTWPPLTTGYCCSAGGWYGITDDHCNPSKGGINALASCCAYNNDPNHPDYTYGMLVCSSQCDAPPAECTGVPAIDSVLAASDIGCQIGLTQLNDVYTWAGFCSAVRQFNAIGDRKLLLGDTEDPNGAAFGLSNVAALLAQCMWESGGEAPFTACDENDYPPSSPTASCTQRSDGELYHSLNDQPWACYVDPQMTMTAETWASWAPGPLKCEPGTGSEKCCWWGRGAIQTTGPNNYGLLQREVFSKVPALGGIDLCTNPEAICQRDDAKWLGAIFYWANNVQGFGLEAEAATFAESLRKFVESGFDRSASVVAGADFAAGTGGVVNNGYWSARPHGHNERLRYFDFIVAQLKAAGMQTVGIPRPPPSPKPPPPSPPRRPKPSPPPGGTSGGGSGNSGGGGGGIDCVNQPLTGSFSAYSCETYEEMICSGWPETGPSGMCGYCQYDDVADNCCKCRS</sequence>
<feature type="region of interest" description="Disordered" evidence="1">
    <location>
        <begin position="185"/>
        <end position="234"/>
    </location>
</feature>
<dbReference type="SUPFAM" id="SSF53955">
    <property type="entry name" value="Lysozyme-like"/>
    <property type="match status" value="1"/>
</dbReference>
<proteinExistence type="predicted"/>
<evidence type="ECO:0000313" key="2">
    <source>
        <dbReference type="EMBL" id="CAE0583174.1"/>
    </source>
</evidence>
<feature type="region of interest" description="Disordered" evidence="1">
    <location>
        <begin position="1"/>
        <end position="23"/>
    </location>
</feature>
<evidence type="ECO:0000313" key="3">
    <source>
        <dbReference type="EMBL" id="CAE0583175.1"/>
    </source>
</evidence>
<dbReference type="InterPro" id="IPR023346">
    <property type="entry name" value="Lysozyme-like_dom_sf"/>
</dbReference>
<dbReference type="PANTHER" id="PTHR21113:SF4">
    <property type="entry name" value="CHITIN-BINDING TYPE-4 DOMAIN-CONTAINING PROTEIN"/>
    <property type="match status" value="1"/>
</dbReference>
<accession>A0A6V2VRI7</accession>
<evidence type="ECO:0008006" key="4">
    <source>
        <dbReference type="Google" id="ProtNLM"/>
    </source>
</evidence>
<dbReference type="EMBL" id="HBIR01048392">
    <property type="protein sequence ID" value="CAE0583174.1"/>
    <property type="molecule type" value="Transcribed_RNA"/>
</dbReference>
<gene>
    <name evidence="2" type="ORF">EHUX00137_LOCUS37812</name>
    <name evidence="3" type="ORF">EHUX00137_LOCUS37813</name>
</gene>